<dbReference type="KEGG" id="cva:CVAR_0774"/>
<accession>G0HAB1</accession>
<organism evidence="2 3">
    <name type="scientific">Corynebacterium variabile (strain DSM 44702 / CIP 107183 / JCM 12073 / NCIMB 30131)</name>
    <name type="common">Corynebacterium mooreparkense</name>
    <dbReference type="NCBI Taxonomy" id="858619"/>
    <lineage>
        <taxon>Bacteria</taxon>
        <taxon>Bacillati</taxon>
        <taxon>Actinomycetota</taxon>
        <taxon>Actinomycetes</taxon>
        <taxon>Mycobacteriales</taxon>
        <taxon>Corynebacteriaceae</taxon>
        <taxon>Corynebacterium</taxon>
    </lineage>
</organism>
<sequence>MVVALAAGIGGWAVSRSGDDGSSSSSTADGGGRSGGPLTPEELTNQHLGMTDLDEFQEWTRAHVISVAADEMLTGTQSDLDSYHEYVGGGAYRASSATPLPELQSAGGDVIGVFTAGMLSELVTEWGCVGQEELESLVRVGIVDAGGVEQGSVYYGVVDGEYMFLTLAMEPDVKMAVDMSEVADGSCI</sequence>
<dbReference type="AlphaFoldDB" id="G0HAB1"/>
<gene>
    <name evidence="2" type="ordered locus">CVAR_0774</name>
</gene>
<protein>
    <submittedName>
        <fullName evidence="2">Uncharacterized protein</fullName>
    </submittedName>
</protein>
<evidence type="ECO:0000256" key="1">
    <source>
        <dbReference type="SAM" id="MobiDB-lite"/>
    </source>
</evidence>
<proteinExistence type="predicted"/>
<evidence type="ECO:0000313" key="3">
    <source>
        <dbReference type="Proteomes" id="UP000006659"/>
    </source>
</evidence>
<evidence type="ECO:0000313" key="2">
    <source>
        <dbReference type="EMBL" id="AEK36127.1"/>
    </source>
</evidence>
<name>G0HAB1_CORVD</name>
<reference evidence="2 3" key="1">
    <citation type="journal article" date="2011" name="BMC Genomics">
        <title>Complete genome sequence of Corynebacterium variabile DSM 44702 isolated from the surface of smear-ripened cheeses and insights into cheese ripening and flavor generation.</title>
        <authorList>
            <person name="Schroeder J."/>
            <person name="Maus I."/>
            <person name="Trost E."/>
            <person name="Tauch A."/>
        </authorList>
    </citation>
    <scope>NUCLEOTIDE SEQUENCE [LARGE SCALE GENOMIC DNA]</scope>
    <source>
        <strain evidence="3">DSM 44702 / JCM 12073 / NCIMB 30131</strain>
    </source>
</reference>
<dbReference type="Proteomes" id="UP000006659">
    <property type="component" value="Chromosome"/>
</dbReference>
<feature type="region of interest" description="Disordered" evidence="1">
    <location>
        <begin position="15"/>
        <end position="44"/>
    </location>
</feature>
<dbReference type="HOGENOM" id="CLU_1438892_0_0_11"/>
<dbReference type="EMBL" id="CP002917">
    <property type="protein sequence ID" value="AEK36127.1"/>
    <property type="molecule type" value="Genomic_DNA"/>
</dbReference>